<gene>
    <name evidence="11" type="ORF">PICST_36839</name>
</gene>
<dbReference type="SMART" id="SM00184">
    <property type="entry name" value="RING"/>
    <property type="match status" value="1"/>
</dbReference>
<keyword evidence="5" id="KW-0862">Zinc</keyword>
<dbReference type="Gene3D" id="3.30.40.10">
    <property type="entry name" value="Zinc/RING finger domain, C3HC4 (zinc finger)"/>
    <property type="match status" value="1"/>
</dbReference>
<evidence type="ECO:0000259" key="10">
    <source>
        <dbReference type="PROSITE" id="PS51194"/>
    </source>
</evidence>
<evidence type="ECO:0000256" key="4">
    <source>
        <dbReference type="ARBA" id="ARBA00022801"/>
    </source>
</evidence>
<protein>
    <submittedName>
        <fullName evidence="11">Uncharacterized protein</fullName>
    </submittedName>
</protein>
<sequence length="1761" mass="202343">MDTSRFQLIHFDLQAISRVATAEASATPKVHKKRKLTLRNRDLAIDNLKYQDVMESEQLLRSQQLENGEDTEVVTIVDRTMKFENQDESLFLHSQFLSKMNEVANGVYEYVSDEMKLLFSGEQQLLMVKNKKIDKLPSRLLLSVNIAQSLENETLKSEVYLLNLSNLTQLKNNLSSSKPIVGLLFNTKTYTIEVSIHYKIQLTSNLYRNCQTEVIRNIRMLMANIAQPCPTDNEPHNLVHKYSNRESVTSGLFYRSISENTEQLPRIEEDFDIPELETNLIRFQKKTVNWILEKENVKFNFHSNRCTKVPLIDDSAIELITSSLRNEPTDNDKLDTLLYTIMNKLCFGWKRISLNNEKYFFNAYTAHLASRKSVCKYLHSYYNDSDKLMCPKYLPAQALLSEEMGLGKTVEMTALMLMNKRSIEEVNEPLRVQLHTFGEVKTIIKAKTTLVIAPDSILKQWVEEIVHLAPSLAVTIYQGVGKYPKLDNNAVLIAEYLRKFDVVFTTYAVISRELDYALYSSRGKNTRNATKKRTQSEHFEETSAGDIIPSSSTENDIVVQDEQALLSDYKSLFQLAITSKKPKIANVRSSDSNETDYEMALQDEIALAIRHNRLPEIYKKVDYESPLMLSQFWRVVLDEVQMVSSTISRAFQSAALIPRYHSWGVSGTPIKKNLGDLHSVLHFLRYQPFCGDVGKLSWDYITDVVNNTNDDFVKLWTTIAIRHTKAMTHDDIQLPPQSRVLLTIPFTPIEQDFYNEKLEECLAAICLDVNGNPISNDWEPSPTIMTYMRTWLMRLRQICCNPQIGNLNLGSRKYKKNYAYNRTFGAIQQLKTLENLLDDMLTKAYNEIVEIEKSIISLYLDMGEFYEFIYNPKEALLFLTVGVDETEKIIHRLKLILEKYIKDYRSQSRKLDLQNSDEKDEDIGRIDERGTPELAIVKDEVLEKLEEKIKSTRIRMRNWNIILHRFYFLIASSYFQQYDKEYMEIMSKSQVSQRDIHSLEEVKKMMHYEEGSRADELASLVNGVAPEDFVFTKKPIMTEYVQEADIKESEIEEAKLKFLESKYYDLAEATRGEILRGSISSVENAVKTRISTRGRYYDGPGEFVDNGTTLIPRNSKKFFMVIPIIETDYFVDYSIFFKIKLFVDKLNRLILELNTQANTINNWMQNLVSILCTPLLTSDKNPVGNEYEETIQDQDKVSCYLFVLSQVLTDRSEFVNGAENSTKIVSIKKAQEKKEADLELQKINDESFLIGLTEAREQIRPRVKSSLQELVLSIKTIEAELKDEEQNDPERTRIQLELLGSLGERIRTVFENQKLSMILLQKELNVNCNAVFNCRIDYYKQLQQISDTVQTSDFHMNREELVISKIMTKLVSYGSLHKHLKFKMDKSVAKFRYLRGLTGSDEDIINKDEDEALMCIICRSTITIGSLTQCGHKYCKDCLEQWLRNSHSCPMCKSVITTSSVYNFTHHKPDLKANKVEDANTVDKNNNILYSIYKPISKDIIDEIQSIKLKQSYSSKVNMIVKQSLYIRSQNPDAQIVVFSQWQDMLYILGTAFKAADISYLGSYGTLTPDIGGGRRIKKYDSVETFKDPRNKITCFLLNAKAQASGLTLINATHIFLCEPLVNTSLELQAISRIHRIGQTKPTTVWMFAIENTVEESIVIMSTGKRLEYMKQQSSTPETLENDNQTASSSTSASALIAKSKEINLSKAESMALMNSGGIDTMINKGMAQGEAVTNFDLWSAFFSARTQSRPLEQLQDSKVT</sequence>
<dbReference type="SUPFAM" id="SSF57850">
    <property type="entry name" value="RING/U-box"/>
    <property type="match status" value="1"/>
</dbReference>
<evidence type="ECO:0000256" key="1">
    <source>
        <dbReference type="ARBA" id="ARBA00022723"/>
    </source>
</evidence>
<dbReference type="InterPro" id="IPR052583">
    <property type="entry name" value="ATP-helicase/E3_Ub-Ligase"/>
</dbReference>
<keyword evidence="1" id="KW-0479">Metal-binding</keyword>
<dbReference type="GO" id="GO:0016787">
    <property type="term" value="F:hydrolase activity"/>
    <property type="evidence" value="ECO:0007669"/>
    <property type="project" value="UniProtKB-KW"/>
</dbReference>
<organism evidence="11 12">
    <name type="scientific">Scheffersomyces stipitis (strain ATCC 58785 / CBS 6054 / NBRC 10063 / NRRL Y-11545)</name>
    <name type="common">Yeast</name>
    <name type="synonym">Pichia stipitis</name>
    <dbReference type="NCBI Taxonomy" id="322104"/>
    <lineage>
        <taxon>Eukaryota</taxon>
        <taxon>Fungi</taxon>
        <taxon>Dikarya</taxon>
        <taxon>Ascomycota</taxon>
        <taxon>Saccharomycotina</taxon>
        <taxon>Pichiomycetes</taxon>
        <taxon>Debaryomycetaceae</taxon>
        <taxon>Scheffersomyces</taxon>
    </lineage>
</organism>
<dbReference type="GeneID" id="4840157"/>
<evidence type="ECO:0000256" key="5">
    <source>
        <dbReference type="ARBA" id="ARBA00022833"/>
    </source>
</evidence>
<dbReference type="GO" id="GO:0061630">
    <property type="term" value="F:ubiquitin protein ligase activity"/>
    <property type="evidence" value="ECO:0007669"/>
    <property type="project" value="TreeGrafter"/>
</dbReference>
<dbReference type="OMA" id="ISAMHIN"/>
<dbReference type="OrthoDB" id="5330228at2759"/>
<evidence type="ECO:0000256" key="8">
    <source>
        <dbReference type="SAM" id="MobiDB-lite"/>
    </source>
</evidence>
<dbReference type="PANTHER" id="PTHR45865">
    <property type="entry name" value="E3 UBIQUITIN-PROTEIN LIGASE SHPRH FAMILY MEMBER"/>
    <property type="match status" value="1"/>
</dbReference>
<dbReference type="SUPFAM" id="SSF52540">
    <property type="entry name" value="P-loop containing nucleoside triphosphate hydrolases"/>
    <property type="match status" value="2"/>
</dbReference>
<dbReference type="InterPro" id="IPR027417">
    <property type="entry name" value="P-loop_NTPase"/>
</dbReference>
<dbReference type="SMART" id="SM00490">
    <property type="entry name" value="HELICc"/>
    <property type="match status" value="1"/>
</dbReference>
<dbReference type="PROSITE" id="PS00518">
    <property type="entry name" value="ZF_RING_1"/>
    <property type="match status" value="1"/>
</dbReference>
<keyword evidence="12" id="KW-1185">Reference proteome</keyword>
<dbReference type="FunCoup" id="A3LYC9">
    <property type="interactions" value="236"/>
</dbReference>
<dbReference type="GO" id="GO:0005524">
    <property type="term" value="F:ATP binding"/>
    <property type="evidence" value="ECO:0007669"/>
    <property type="project" value="InterPro"/>
</dbReference>
<dbReference type="Pfam" id="PF00176">
    <property type="entry name" value="SNF2-rel_dom"/>
    <property type="match status" value="1"/>
</dbReference>
<dbReference type="InterPro" id="IPR059033">
    <property type="entry name" value="C144_05_dom"/>
</dbReference>
<dbReference type="SMART" id="SM00487">
    <property type="entry name" value="DEXDc"/>
    <property type="match status" value="1"/>
</dbReference>
<dbReference type="InterPro" id="IPR017907">
    <property type="entry name" value="Znf_RING_CS"/>
</dbReference>
<dbReference type="InterPro" id="IPR038718">
    <property type="entry name" value="SNF2-like_sf"/>
</dbReference>
<proteinExistence type="predicted"/>
<dbReference type="GO" id="GO:0006974">
    <property type="term" value="P:DNA damage response"/>
    <property type="evidence" value="ECO:0007669"/>
    <property type="project" value="TreeGrafter"/>
</dbReference>
<dbReference type="KEGG" id="pic:PICST_36839"/>
<dbReference type="eggNOG" id="KOG0298">
    <property type="taxonomic scope" value="Eukaryota"/>
</dbReference>
<dbReference type="PROSITE" id="PS50089">
    <property type="entry name" value="ZF_RING_2"/>
    <property type="match status" value="1"/>
</dbReference>
<dbReference type="Pfam" id="PF00271">
    <property type="entry name" value="Helicase_C"/>
    <property type="match status" value="1"/>
</dbReference>
<dbReference type="PROSITE" id="PS51194">
    <property type="entry name" value="HELICASE_CTER"/>
    <property type="match status" value="1"/>
</dbReference>
<dbReference type="Pfam" id="PF13639">
    <property type="entry name" value="zf-RING_2"/>
    <property type="match status" value="1"/>
</dbReference>
<evidence type="ECO:0000256" key="3">
    <source>
        <dbReference type="ARBA" id="ARBA00022771"/>
    </source>
</evidence>
<keyword evidence="4" id="KW-0378">Hydrolase</keyword>
<evidence type="ECO:0000259" key="9">
    <source>
        <dbReference type="PROSITE" id="PS50089"/>
    </source>
</evidence>
<keyword evidence="3 7" id="KW-0863">Zinc-finger</keyword>
<dbReference type="EMBL" id="CP000500">
    <property type="protein sequence ID" value="ABN67961.2"/>
    <property type="molecule type" value="Genomic_DNA"/>
</dbReference>
<keyword evidence="6" id="KW-0067">ATP-binding</keyword>
<dbReference type="InterPro" id="IPR014001">
    <property type="entry name" value="Helicase_ATP-bd"/>
</dbReference>
<feature type="region of interest" description="Disordered" evidence="8">
    <location>
        <begin position="525"/>
        <end position="545"/>
    </location>
</feature>
<dbReference type="RefSeq" id="XP_001385990.2">
    <property type="nucleotide sequence ID" value="XM_001385953.1"/>
</dbReference>
<evidence type="ECO:0000313" key="11">
    <source>
        <dbReference type="EMBL" id="ABN67961.2"/>
    </source>
</evidence>
<dbReference type="Proteomes" id="UP000002258">
    <property type="component" value="Chromosome 6"/>
</dbReference>
<evidence type="ECO:0000256" key="6">
    <source>
        <dbReference type="ARBA" id="ARBA00022840"/>
    </source>
</evidence>
<evidence type="ECO:0000313" key="12">
    <source>
        <dbReference type="Proteomes" id="UP000002258"/>
    </source>
</evidence>
<dbReference type="InterPro" id="IPR000330">
    <property type="entry name" value="SNF2_N"/>
</dbReference>
<evidence type="ECO:0000256" key="7">
    <source>
        <dbReference type="PROSITE-ProRule" id="PRU00175"/>
    </source>
</evidence>
<dbReference type="PANTHER" id="PTHR45865:SF1">
    <property type="entry name" value="E3 UBIQUITIN-PROTEIN LIGASE SHPRH"/>
    <property type="match status" value="1"/>
</dbReference>
<dbReference type="GO" id="GO:0000209">
    <property type="term" value="P:protein polyubiquitination"/>
    <property type="evidence" value="ECO:0007669"/>
    <property type="project" value="TreeGrafter"/>
</dbReference>
<dbReference type="GO" id="GO:0008270">
    <property type="term" value="F:zinc ion binding"/>
    <property type="evidence" value="ECO:0007669"/>
    <property type="project" value="UniProtKB-KW"/>
</dbReference>
<keyword evidence="2" id="KW-0547">Nucleotide-binding</keyword>
<feature type="domain" description="Helicase C-terminal" evidence="10">
    <location>
        <begin position="1519"/>
        <end position="1688"/>
    </location>
</feature>
<dbReference type="STRING" id="322104.A3LYC9"/>
<evidence type="ECO:0000256" key="2">
    <source>
        <dbReference type="ARBA" id="ARBA00022741"/>
    </source>
</evidence>
<dbReference type="InterPro" id="IPR013083">
    <property type="entry name" value="Znf_RING/FYVE/PHD"/>
</dbReference>
<dbReference type="CDD" id="cd18793">
    <property type="entry name" value="SF2_C_SNF"/>
    <property type="match status" value="1"/>
</dbReference>
<dbReference type="Gene3D" id="3.40.50.10810">
    <property type="entry name" value="Tandem AAA-ATPase domain"/>
    <property type="match status" value="2"/>
</dbReference>
<dbReference type="InterPro" id="IPR001841">
    <property type="entry name" value="Znf_RING"/>
</dbReference>
<dbReference type="InParanoid" id="A3LYC9"/>
<reference evidence="11 12" key="1">
    <citation type="journal article" date="2007" name="Nat. Biotechnol.">
        <title>Genome sequence of the lignocellulose-bioconverting and xylose-fermenting yeast Pichia stipitis.</title>
        <authorList>
            <person name="Jeffries T.W."/>
            <person name="Grigoriev I.V."/>
            <person name="Grimwood J."/>
            <person name="Laplaza J.M."/>
            <person name="Aerts A."/>
            <person name="Salamov A."/>
            <person name="Schmutz J."/>
            <person name="Lindquist E."/>
            <person name="Dehal P."/>
            <person name="Shapiro H."/>
            <person name="Jin Y.S."/>
            <person name="Passoth V."/>
            <person name="Richardson P.M."/>
        </authorList>
    </citation>
    <scope>NUCLEOTIDE SEQUENCE [LARGE SCALE GENOMIC DNA]</scope>
    <source>
        <strain evidence="12">ATCC 58785 / CBS 6054 / NBRC 10063 / NRRL Y-11545</strain>
    </source>
</reference>
<dbReference type="HOGENOM" id="CLU_001592_2_0_1"/>
<feature type="domain" description="RING-type" evidence="9">
    <location>
        <begin position="1415"/>
        <end position="1453"/>
    </location>
</feature>
<dbReference type="Pfam" id="PF26021">
    <property type="entry name" value="Ferritin_C144_05"/>
    <property type="match status" value="1"/>
</dbReference>
<dbReference type="GO" id="GO:0005634">
    <property type="term" value="C:nucleus"/>
    <property type="evidence" value="ECO:0007669"/>
    <property type="project" value="TreeGrafter"/>
</dbReference>
<accession>A3LYC9</accession>
<dbReference type="Gene3D" id="3.40.50.300">
    <property type="entry name" value="P-loop containing nucleotide triphosphate hydrolases"/>
    <property type="match status" value="1"/>
</dbReference>
<name>A3LYC9_PICST</name>
<dbReference type="InterPro" id="IPR049730">
    <property type="entry name" value="SNF2/RAD54-like_C"/>
</dbReference>
<dbReference type="InterPro" id="IPR001650">
    <property type="entry name" value="Helicase_C-like"/>
</dbReference>